<accession>A0A9P1CUC0</accession>
<reference evidence="10 11" key="2">
    <citation type="submission" date="2024-05" db="EMBL/GenBank/DDBJ databases">
        <authorList>
            <person name="Chen Y."/>
            <person name="Shah S."/>
            <person name="Dougan E. K."/>
            <person name="Thang M."/>
            <person name="Chan C."/>
        </authorList>
    </citation>
    <scope>NUCLEOTIDE SEQUENCE [LARGE SCALE GENOMIC DNA]</scope>
</reference>
<dbReference type="GO" id="GO:0031267">
    <property type="term" value="F:small GTPase binding"/>
    <property type="evidence" value="ECO:0007669"/>
    <property type="project" value="InterPro"/>
</dbReference>
<dbReference type="EMBL" id="CAMXCT020002530">
    <property type="protein sequence ID" value="CAL1152092.1"/>
    <property type="molecule type" value="Genomic_DNA"/>
</dbReference>
<evidence type="ECO:0000313" key="10">
    <source>
        <dbReference type="EMBL" id="CAL4786029.1"/>
    </source>
</evidence>
<dbReference type="SMART" id="SM00913">
    <property type="entry name" value="IBN_N"/>
    <property type="match status" value="1"/>
</dbReference>
<dbReference type="EMBL" id="CAMXCT010002530">
    <property type="protein sequence ID" value="CAI3998717.1"/>
    <property type="molecule type" value="Genomic_DNA"/>
</dbReference>
<evidence type="ECO:0000256" key="4">
    <source>
        <dbReference type="ARBA" id="ARBA00022448"/>
    </source>
</evidence>
<sequence length="1336" mass="146704">MEPSQLAQLETMCNALYNARSEAERAQAHQTLLPLVQNPQCMPQLQFVLAHTSSPHALIFAATGLMKLITSHWTSVSDQQKEEMRNFLLDYLAKNGPDLYRSAPMGVSPVVRPVAEIPRGGEIGLARRARGPFLRPQHQMVTAKVDQFLQSSPLSAAKMGRSSPWRKSFVLVQFPSMGPTSFRTACCLWLFLASAFAENLTEVDAYFKALAAGIAPKKAVRGARPGNCTQSEVFNCWGTASCCDPAATCYEKLHGIAICKRNCKAGVDANDPEGWQSPWSCEVRGASQIASNALNASNASVLASNAVIAKILDRKPLKSKELQPLSSELVSNATRVTALTLGRGRTAPKAASWCTAKYSVNCLGNPNCCDGGFKCYKRDWEYGACLPNCRPGIHWEDPPQFRRPWSCEEVNPWQPPTPSPPPPGRCTASYSHNCKWTQNCCESGFTCYEKNNRRSGSTLARYAACLPSCTPGIHPNDPPQFRTPWSCSVLGGGGGNPHSLVRAARVPNLVDVPEGGSGGCLDKPTCCDPNHRCYMKNNFYAQCMADCAPGNPLALPFLHESLKYPSNADLLTFHMYRAQGHGDYPPLNVNSGNLAGIMWYIQNEVVSGAYGSGNKFGIERIRRFKVHVKATQTLIDIQMNFGVRVAFDYGNCTGPDCRFDWENYGYNVGCNNLGSFPFPKFETNYTGGIWYSLPGACPSMPFYQQTPECENLQPGGMCQGQPTGKGDCTWSYEDIGEEIWLGELYGETKQSMQQFWNNSQLLSLWPIRVRLYSLAGDDPKANEEKVTAARRFFEKKYGATCQRQAIFGASKRNCQILHVTLTKTAFTGDEFPYPEALAEKKGPVAEPLSGLLTSPHRTTHWVLGLEIYTDLTADMQPSIGPSMSRHRRTALSFRDTALPPIFTIAIQTLQQLSTGAINVPDKNDERRLSKQVLNLSCNCLSFDFMGTIPDDTSDEQGTVGGPAFRPMGQMGPAFRLGWNMLRDDGIPKLFFDMFSRIRGSDDQPPMVGQFLGYLVVLSHGHAVPPFPLGPVRRWLEQLPSSEVSKALDRCTVVLPRPGDGWYAPPSSGSPAGFPWGELTQRGVNQIRQQGADWAAGNATSKVLLRAANRACCITSAQAFALGAREASSTWTSPWEVLVQRGEALLPQLAPKETLQAASLVQEIAAALGETPPHASRRWASLVEPGCPAEESTGLSEAQDLCHAVMSLPELAGGAVESVKRQNYLHWTQLMKQDAGPVIWPFLAEMLHACDVRLDGDDTGTVIYAVDAASLVCLEEVLMPGSDRTWPEAGASLSLELWEVAGSPVVSLRHRNEVFEGEQLPYDPFRRQLEQLRWEDG</sequence>
<protein>
    <recommendedName>
        <fullName evidence="8">Importin N-terminal domain-containing protein</fullName>
    </recommendedName>
</protein>
<dbReference type="InterPro" id="IPR044189">
    <property type="entry name" value="XPO4/7-like"/>
</dbReference>
<dbReference type="InterPro" id="IPR029033">
    <property type="entry name" value="His_PPase_superfam"/>
</dbReference>
<evidence type="ECO:0000313" key="11">
    <source>
        <dbReference type="Proteomes" id="UP001152797"/>
    </source>
</evidence>
<dbReference type="GO" id="GO:0005643">
    <property type="term" value="C:nuclear pore"/>
    <property type="evidence" value="ECO:0007669"/>
    <property type="project" value="TreeGrafter"/>
</dbReference>
<evidence type="ECO:0000259" key="8">
    <source>
        <dbReference type="PROSITE" id="PS50166"/>
    </source>
</evidence>
<keyword evidence="5" id="KW-0963">Cytoplasm</keyword>
<keyword evidence="11" id="KW-1185">Reference proteome</keyword>
<proteinExistence type="inferred from homology"/>
<dbReference type="PANTHER" id="PTHR12596">
    <property type="entry name" value="EXPORTIN 4,7-RELATED"/>
    <property type="match status" value="1"/>
</dbReference>
<evidence type="ECO:0000256" key="7">
    <source>
        <dbReference type="ARBA" id="ARBA00023242"/>
    </source>
</evidence>
<evidence type="ECO:0000256" key="6">
    <source>
        <dbReference type="ARBA" id="ARBA00022927"/>
    </source>
</evidence>
<name>A0A9P1CUC0_9DINO</name>
<keyword evidence="7" id="KW-0539">Nucleus</keyword>
<dbReference type="PROSITE" id="PS50166">
    <property type="entry name" value="IMPORTIN_B_NT"/>
    <property type="match status" value="1"/>
</dbReference>
<keyword evidence="4" id="KW-0813">Transport</keyword>
<evidence type="ECO:0000256" key="2">
    <source>
        <dbReference type="ARBA" id="ARBA00004496"/>
    </source>
</evidence>
<dbReference type="OrthoDB" id="437550at2759"/>
<keyword evidence="6" id="KW-0653">Protein transport</keyword>
<dbReference type="Proteomes" id="UP001152797">
    <property type="component" value="Unassembled WGS sequence"/>
</dbReference>
<evidence type="ECO:0000256" key="5">
    <source>
        <dbReference type="ARBA" id="ARBA00022490"/>
    </source>
</evidence>
<comment type="similarity">
    <text evidence="3">Belongs to the exportin family.</text>
</comment>
<dbReference type="Gene3D" id="1.25.10.10">
    <property type="entry name" value="Leucine-rich Repeat Variant"/>
    <property type="match status" value="1"/>
</dbReference>
<evidence type="ECO:0000256" key="1">
    <source>
        <dbReference type="ARBA" id="ARBA00004123"/>
    </source>
</evidence>
<dbReference type="Pfam" id="PF03810">
    <property type="entry name" value="IBN_N"/>
    <property type="match status" value="1"/>
</dbReference>
<dbReference type="SUPFAM" id="SSF48371">
    <property type="entry name" value="ARM repeat"/>
    <property type="match status" value="1"/>
</dbReference>
<comment type="subcellular location">
    <subcellularLocation>
        <location evidence="2">Cytoplasm</location>
    </subcellularLocation>
    <subcellularLocation>
        <location evidence="1">Nucleus</location>
    </subcellularLocation>
</comment>
<dbReference type="SUPFAM" id="SSF53254">
    <property type="entry name" value="Phosphoglycerate mutase-like"/>
    <property type="match status" value="1"/>
</dbReference>
<dbReference type="Gene3D" id="3.40.50.1240">
    <property type="entry name" value="Phosphoglycerate mutase-like"/>
    <property type="match status" value="1"/>
</dbReference>
<dbReference type="InterPro" id="IPR011989">
    <property type="entry name" value="ARM-like"/>
</dbReference>
<evidence type="ECO:0000256" key="3">
    <source>
        <dbReference type="ARBA" id="ARBA00009466"/>
    </source>
</evidence>
<dbReference type="GO" id="GO:0006611">
    <property type="term" value="P:protein export from nucleus"/>
    <property type="evidence" value="ECO:0007669"/>
    <property type="project" value="TreeGrafter"/>
</dbReference>
<dbReference type="InterPro" id="IPR001494">
    <property type="entry name" value="Importin-beta_N"/>
</dbReference>
<dbReference type="EMBL" id="CAMXCT030002530">
    <property type="protein sequence ID" value="CAL4786029.1"/>
    <property type="molecule type" value="Genomic_DNA"/>
</dbReference>
<dbReference type="GO" id="GO:0005737">
    <property type="term" value="C:cytoplasm"/>
    <property type="evidence" value="ECO:0007669"/>
    <property type="project" value="UniProtKB-SubCell"/>
</dbReference>
<gene>
    <name evidence="9" type="ORF">C1SCF055_LOCUS24992</name>
</gene>
<dbReference type="GO" id="GO:0005049">
    <property type="term" value="F:nuclear export signal receptor activity"/>
    <property type="evidence" value="ECO:0007669"/>
    <property type="project" value="InterPro"/>
</dbReference>
<feature type="domain" description="Importin N-terminal" evidence="8">
    <location>
        <begin position="28"/>
        <end position="94"/>
    </location>
</feature>
<dbReference type="PANTHER" id="PTHR12596:SF2">
    <property type="entry name" value="EXPORTIN-7 ISOFORM X1"/>
    <property type="match status" value="1"/>
</dbReference>
<organism evidence="9">
    <name type="scientific">Cladocopium goreaui</name>
    <dbReference type="NCBI Taxonomy" id="2562237"/>
    <lineage>
        <taxon>Eukaryota</taxon>
        <taxon>Sar</taxon>
        <taxon>Alveolata</taxon>
        <taxon>Dinophyceae</taxon>
        <taxon>Suessiales</taxon>
        <taxon>Symbiodiniaceae</taxon>
        <taxon>Cladocopium</taxon>
    </lineage>
</organism>
<evidence type="ECO:0000313" key="9">
    <source>
        <dbReference type="EMBL" id="CAI3998717.1"/>
    </source>
</evidence>
<reference evidence="9" key="1">
    <citation type="submission" date="2022-10" db="EMBL/GenBank/DDBJ databases">
        <authorList>
            <person name="Chen Y."/>
            <person name="Dougan E. K."/>
            <person name="Chan C."/>
            <person name="Rhodes N."/>
            <person name="Thang M."/>
        </authorList>
    </citation>
    <scope>NUCLEOTIDE SEQUENCE</scope>
</reference>
<comment type="caution">
    <text evidence="9">The sequence shown here is derived from an EMBL/GenBank/DDBJ whole genome shotgun (WGS) entry which is preliminary data.</text>
</comment>
<dbReference type="InterPro" id="IPR016024">
    <property type="entry name" value="ARM-type_fold"/>
</dbReference>